<evidence type="ECO:0000256" key="1">
    <source>
        <dbReference type="SAM" id="MobiDB-lite"/>
    </source>
</evidence>
<protein>
    <submittedName>
        <fullName evidence="2">Uncharacterized protein</fullName>
    </submittedName>
</protein>
<feature type="region of interest" description="Disordered" evidence="1">
    <location>
        <begin position="22"/>
        <end position="45"/>
    </location>
</feature>
<evidence type="ECO:0000313" key="3">
    <source>
        <dbReference type="Proteomes" id="UP000299102"/>
    </source>
</evidence>
<dbReference type="Proteomes" id="UP000299102">
    <property type="component" value="Unassembled WGS sequence"/>
</dbReference>
<keyword evidence="3" id="KW-1185">Reference proteome</keyword>
<proteinExistence type="predicted"/>
<sequence>MDAGDLLTPLLRSLDIDIRPNIEQGSGAGANREESPRYRSPSPLEYNEVEGSADAVRATRGRCVGVFRVQSPGRRCRRADTLSRPKPSSIPNIVELQNFTSRADLKDVRINWRLLFSYFFFAKFAKPSTHPQFNPGGRCSGGPHTPRICRRRRRAGYLADLIGYISVNIRTGSRTRCSFLSASSNLAKSIVYSGRGRRWWRAGTSAGRAIAERAYPPSDLKG</sequence>
<accession>A0A4C1WGL1</accession>
<dbReference type="AlphaFoldDB" id="A0A4C1WGL1"/>
<name>A0A4C1WGL1_EUMVA</name>
<organism evidence="2 3">
    <name type="scientific">Eumeta variegata</name>
    <name type="common">Bagworm moth</name>
    <name type="synonym">Eumeta japonica</name>
    <dbReference type="NCBI Taxonomy" id="151549"/>
    <lineage>
        <taxon>Eukaryota</taxon>
        <taxon>Metazoa</taxon>
        <taxon>Ecdysozoa</taxon>
        <taxon>Arthropoda</taxon>
        <taxon>Hexapoda</taxon>
        <taxon>Insecta</taxon>
        <taxon>Pterygota</taxon>
        <taxon>Neoptera</taxon>
        <taxon>Endopterygota</taxon>
        <taxon>Lepidoptera</taxon>
        <taxon>Glossata</taxon>
        <taxon>Ditrysia</taxon>
        <taxon>Tineoidea</taxon>
        <taxon>Psychidae</taxon>
        <taxon>Oiketicinae</taxon>
        <taxon>Eumeta</taxon>
    </lineage>
</organism>
<gene>
    <name evidence="2" type="ORF">EVAR_102227_1</name>
</gene>
<reference evidence="2 3" key="1">
    <citation type="journal article" date="2019" name="Commun. Biol.">
        <title>The bagworm genome reveals a unique fibroin gene that provides high tensile strength.</title>
        <authorList>
            <person name="Kono N."/>
            <person name="Nakamura H."/>
            <person name="Ohtoshi R."/>
            <person name="Tomita M."/>
            <person name="Numata K."/>
            <person name="Arakawa K."/>
        </authorList>
    </citation>
    <scope>NUCLEOTIDE SEQUENCE [LARGE SCALE GENOMIC DNA]</scope>
</reference>
<dbReference type="EMBL" id="BGZK01000541">
    <property type="protein sequence ID" value="GBP49284.1"/>
    <property type="molecule type" value="Genomic_DNA"/>
</dbReference>
<comment type="caution">
    <text evidence="2">The sequence shown here is derived from an EMBL/GenBank/DDBJ whole genome shotgun (WGS) entry which is preliminary data.</text>
</comment>
<evidence type="ECO:0000313" key="2">
    <source>
        <dbReference type="EMBL" id="GBP49284.1"/>
    </source>
</evidence>